<evidence type="ECO:0000256" key="2">
    <source>
        <dbReference type="ARBA" id="ARBA00022692"/>
    </source>
</evidence>
<dbReference type="SUPFAM" id="SSF103473">
    <property type="entry name" value="MFS general substrate transporter"/>
    <property type="match status" value="1"/>
</dbReference>
<evidence type="ECO:0000259" key="8">
    <source>
        <dbReference type="Pfam" id="PF23262"/>
    </source>
</evidence>
<evidence type="ECO:0000313" key="9">
    <source>
        <dbReference type="EMBL" id="CAA2993420.1"/>
    </source>
</evidence>
<sequence length="221" mass="24284">MAPLAIPLKMTLFPANHKKPSQSDSDDGGSTLTCPLLNPSSSAECLGSFYESEDISEVDIPLAVDEGAVKKKKKKPRRGEDFKFPEDTVKADFWLPWTVYFLGFGSGVTVLNNLAQIGDSLGVNDTTILLSWFSFCKFLGRLGSRVVSEYSVTLSPTLYAATALLGICYGAQFRIMIPTTTELFGLRRFGLTFNFMHLGNPAFAFLFSHWLAGHVYDTEAA</sequence>
<dbReference type="InterPro" id="IPR056555">
    <property type="entry name" value="NFD4_C"/>
</dbReference>
<dbReference type="PANTHER" id="PTHR21576:SF97">
    <property type="entry name" value="MAJOR FACILITATOR SUPERFAMILY PROTEIN"/>
    <property type="match status" value="1"/>
</dbReference>
<dbReference type="Pfam" id="PF23262">
    <property type="entry name" value="NFD4_C"/>
    <property type="match status" value="2"/>
</dbReference>
<reference evidence="9 10" key="1">
    <citation type="submission" date="2019-12" db="EMBL/GenBank/DDBJ databases">
        <authorList>
            <person name="Alioto T."/>
            <person name="Alioto T."/>
            <person name="Gomez Garrido J."/>
        </authorList>
    </citation>
    <scope>NUCLEOTIDE SEQUENCE [LARGE SCALE GENOMIC DNA]</scope>
</reference>
<dbReference type="Gramene" id="OE9A063434T1">
    <property type="protein sequence ID" value="OE9A063434C1"/>
    <property type="gene ID" value="OE9A063434"/>
</dbReference>
<dbReference type="OrthoDB" id="410267at2759"/>
<proteinExistence type="inferred from homology"/>
<dbReference type="EMBL" id="CACTIH010005449">
    <property type="protein sequence ID" value="CAA2993420.1"/>
    <property type="molecule type" value="Genomic_DNA"/>
</dbReference>
<evidence type="ECO:0000256" key="4">
    <source>
        <dbReference type="ARBA" id="ARBA00023136"/>
    </source>
</evidence>
<feature type="region of interest" description="Disordered" evidence="6">
    <location>
        <begin position="15"/>
        <end position="35"/>
    </location>
</feature>
<keyword evidence="4 7" id="KW-0472">Membrane</keyword>
<dbReference type="PANTHER" id="PTHR21576">
    <property type="entry name" value="UNCHARACTERIZED NODULIN-LIKE PROTEIN"/>
    <property type="match status" value="1"/>
</dbReference>
<keyword evidence="3 7" id="KW-1133">Transmembrane helix</keyword>
<comment type="similarity">
    <text evidence="5">Belongs to the major facilitator superfamily. Phosphate:H(+) symporter (TC 2.A.1.9) family.</text>
</comment>
<keyword evidence="2 7" id="KW-0812">Transmembrane</keyword>
<feature type="transmembrane region" description="Helical" evidence="7">
    <location>
        <begin position="156"/>
        <end position="177"/>
    </location>
</feature>
<dbReference type="GO" id="GO:0016020">
    <property type="term" value="C:membrane"/>
    <property type="evidence" value="ECO:0007669"/>
    <property type="project" value="UniProtKB-SubCell"/>
</dbReference>
<comment type="caution">
    <text evidence="9">The sequence shown here is derived from an EMBL/GenBank/DDBJ whole genome shotgun (WGS) entry which is preliminary data.</text>
</comment>
<comment type="subcellular location">
    <subcellularLocation>
        <location evidence="1">Membrane</location>
        <topology evidence="1">Multi-pass membrane protein</topology>
    </subcellularLocation>
</comment>
<evidence type="ECO:0000256" key="5">
    <source>
        <dbReference type="ARBA" id="ARBA00044504"/>
    </source>
</evidence>
<feature type="transmembrane region" description="Helical" evidence="7">
    <location>
        <begin position="189"/>
        <end position="212"/>
    </location>
</feature>
<name>A0A8S0SL41_OLEEU</name>
<dbReference type="Proteomes" id="UP000594638">
    <property type="component" value="Unassembled WGS sequence"/>
</dbReference>
<keyword evidence="10" id="KW-1185">Reference proteome</keyword>
<evidence type="ECO:0000256" key="1">
    <source>
        <dbReference type="ARBA" id="ARBA00004141"/>
    </source>
</evidence>
<gene>
    <name evidence="9" type="ORF">OLEA9_A063434</name>
</gene>
<feature type="domain" description="NFD4 C-terminal" evidence="8">
    <location>
        <begin position="91"/>
        <end position="145"/>
    </location>
</feature>
<feature type="domain" description="NFD4 C-terminal" evidence="8">
    <location>
        <begin position="157"/>
        <end position="218"/>
    </location>
</feature>
<dbReference type="AlphaFoldDB" id="A0A8S0SL41"/>
<protein>
    <recommendedName>
        <fullName evidence="8">NFD4 C-terminal domain-containing protein</fullName>
    </recommendedName>
</protein>
<dbReference type="InterPro" id="IPR036259">
    <property type="entry name" value="MFS_trans_sf"/>
</dbReference>
<evidence type="ECO:0000256" key="3">
    <source>
        <dbReference type="ARBA" id="ARBA00022989"/>
    </source>
</evidence>
<accession>A0A8S0SL41</accession>
<evidence type="ECO:0000313" key="10">
    <source>
        <dbReference type="Proteomes" id="UP000594638"/>
    </source>
</evidence>
<organism evidence="9 10">
    <name type="scientific">Olea europaea subsp. europaea</name>
    <dbReference type="NCBI Taxonomy" id="158383"/>
    <lineage>
        <taxon>Eukaryota</taxon>
        <taxon>Viridiplantae</taxon>
        <taxon>Streptophyta</taxon>
        <taxon>Embryophyta</taxon>
        <taxon>Tracheophyta</taxon>
        <taxon>Spermatophyta</taxon>
        <taxon>Magnoliopsida</taxon>
        <taxon>eudicotyledons</taxon>
        <taxon>Gunneridae</taxon>
        <taxon>Pentapetalae</taxon>
        <taxon>asterids</taxon>
        <taxon>lamiids</taxon>
        <taxon>Lamiales</taxon>
        <taxon>Oleaceae</taxon>
        <taxon>Oleeae</taxon>
        <taxon>Olea</taxon>
    </lineage>
</organism>
<evidence type="ECO:0000256" key="6">
    <source>
        <dbReference type="SAM" id="MobiDB-lite"/>
    </source>
</evidence>
<evidence type="ECO:0000256" key="7">
    <source>
        <dbReference type="SAM" id="Phobius"/>
    </source>
</evidence>